<dbReference type="EMBL" id="JAAIUW010000005">
    <property type="protein sequence ID" value="KAF7830155.1"/>
    <property type="molecule type" value="Genomic_DNA"/>
</dbReference>
<evidence type="ECO:0000313" key="1">
    <source>
        <dbReference type="EMBL" id="KAF7830155.1"/>
    </source>
</evidence>
<comment type="caution">
    <text evidence="1">The sequence shown here is derived from an EMBL/GenBank/DDBJ whole genome shotgun (WGS) entry which is preliminary data.</text>
</comment>
<dbReference type="PROSITE" id="PS51257">
    <property type="entry name" value="PROKAR_LIPOPROTEIN"/>
    <property type="match status" value="1"/>
</dbReference>
<accession>A0A834U1E2</accession>
<gene>
    <name evidence="1" type="ORF">G2W53_012488</name>
</gene>
<organism evidence="1 2">
    <name type="scientific">Senna tora</name>
    <dbReference type="NCBI Taxonomy" id="362788"/>
    <lineage>
        <taxon>Eukaryota</taxon>
        <taxon>Viridiplantae</taxon>
        <taxon>Streptophyta</taxon>
        <taxon>Embryophyta</taxon>
        <taxon>Tracheophyta</taxon>
        <taxon>Spermatophyta</taxon>
        <taxon>Magnoliopsida</taxon>
        <taxon>eudicotyledons</taxon>
        <taxon>Gunneridae</taxon>
        <taxon>Pentapetalae</taxon>
        <taxon>rosids</taxon>
        <taxon>fabids</taxon>
        <taxon>Fabales</taxon>
        <taxon>Fabaceae</taxon>
        <taxon>Caesalpinioideae</taxon>
        <taxon>Cassia clade</taxon>
        <taxon>Senna</taxon>
    </lineage>
</organism>
<dbReference type="AlphaFoldDB" id="A0A834U1E2"/>
<sequence length="90" mass="9779">MKEGTPAALLLFFSVACLSCPQAPAALLLFFSLNRLSLPLFLTSSTAPFFPAQPRASWCASSPSTVPPLHRASIFEGKFILSSPHRSSWR</sequence>
<name>A0A834U1E2_9FABA</name>
<proteinExistence type="predicted"/>
<dbReference type="Proteomes" id="UP000634136">
    <property type="component" value="Unassembled WGS sequence"/>
</dbReference>
<keyword evidence="2" id="KW-1185">Reference proteome</keyword>
<reference evidence="1" key="1">
    <citation type="submission" date="2020-09" db="EMBL/GenBank/DDBJ databases">
        <title>Genome-Enabled Discovery of Anthraquinone Biosynthesis in Senna tora.</title>
        <authorList>
            <person name="Kang S.-H."/>
            <person name="Pandey R.P."/>
            <person name="Lee C.-M."/>
            <person name="Sim J.-S."/>
            <person name="Jeong J.-T."/>
            <person name="Choi B.-S."/>
            <person name="Jung M."/>
            <person name="Ginzburg D."/>
            <person name="Zhao K."/>
            <person name="Won S.Y."/>
            <person name="Oh T.-J."/>
            <person name="Yu Y."/>
            <person name="Kim N.-H."/>
            <person name="Lee O.R."/>
            <person name="Lee T.-H."/>
            <person name="Bashyal P."/>
            <person name="Kim T.-S."/>
            <person name="Lee W.-H."/>
            <person name="Kawkins C."/>
            <person name="Kim C.-K."/>
            <person name="Kim J.S."/>
            <person name="Ahn B.O."/>
            <person name="Rhee S.Y."/>
            <person name="Sohng J.K."/>
        </authorList>
    </citation>
    <scope>NUCLEOTIDE SEQUENCE</scope>
    <source>
        <tissue evidence="1">Leaf</tissue>
    </source>
</reference>
<evidence type="ECO:0000313" key="2">
    <source>
        <dbReference type="Proteomes" id="UP000634136"/>
    </source>
</evidence>
<protein>
    <submittedName>
        <fullName evidence="1">Uncharacterized protein</fullName>
    </submittedName>
</protein>